<name>A0A844XWJ3_9SPHN</name>
<protein>
    <submittedName>
        <fullName evidence="1">Uncharacterized protein</fullName>
    </submittedName>
</protein>
<sequence>MYETWPAPLPEGGTSEEMALVFKAQSGNRLLVLPPLFEEANRLRRQLREVMRLLSLRGIASVLPDLPGCNESLAPLGKQTLAGWRTAAEAAAGHFGATHVLAVRTCAAIAPTELQGWLYAPQAPARALTSLARAQSLSEAETGVGRQPAEVIADAREHGGIVAGWSMSGEMVRELEQGTGVQTGDLVVVDHEEIGGSPLWLRAEIGEDADQAQALADLLAQELAR</sequence>
<dbReference type="OrthoDB" id="7390151at2"/>
<reference evidence="1 2" key="1">
    <citation type="submission" date="2019-12" db="EMBL/GenBank/DDBJ databases">
        <title>Genomic-based taxomic classification of the family Erythrobacteraceae.</title>
        <authorList>
            <person name="Xu L."/>
        </authorList>
    </citation>
    <scope>NUCLEOTIDE SEQUENCE [LARGE SCALE GENOMIC DNA]</scope>
    <source>
        <strain evidence="1 2">DSM 16225</strain>
    </source>
</reference>
<dbReference type="EMBL" id="WTYF01000004">
    <property type="protein sequence ID" value="MXO50395.1"/>
    <property type="molecule type" value="Genomic_DNA"/>
</dbReference>
<accession>A0A844XWJ3</accession>
<comment type="caution">
    <text evidence="1">The sequence shown here is derived from an EMBL/GenBank/DDBJ whole genome shotgun (WGS) entry which is preliminary data.</text>
</comment>
<dbReference type="RefSeq" id="WP_160606995.1">
    <property type="nucleotide sequence ID" value="NZ_WTYF01000004.1"/>
</dbReference>
<keyword evidence="2" id="KW-1185">Reference proteome</keyword>
<gene>
    <name evidence="1" type="ORF">GRI42_03640</name>
</gene>
<proteinExistence type="predicted"/>
<evidence type="ECO:0000313" key="2">
    <source>
        <dbReference type="Proteomes" id="UP000444185"/>
    </source>
</evidence>
<dbReference type="AlphaFoldDB" id="A0A844XWJ3"/>
<organism evidence="1 2">
    <name type="scientific">Qipengyuania gaetbuli</name>
    <dbReference type="NCBI Taxonomy" id="266952"/>
    <lineage>
        <taxon>Bacteria</taxon>
        <taxon>Pseudomonadati</taxon>
        <taxon>Pseudomonadota</taxon>
        <taxon>Alphaproteobacteria</taxon>
        <taxon>Sphingomonadales</taxon>
        <taxon>Erythrobacteraceae</taxon>
        <taxon>Qipengyuania</taxon>
    </lineage>
</organism>
<evidence type="ECO:0000313" key="1">
    <source>
        <dbReference type="EMBL" id="MXO50395.1"/>
    </source>
</evidence>
<dbReference type="Proteomes" id="UP000444185">
    <property type="component" value="Unassembled WGS sequence"/>
</dbReference>